<dbReference type="PANTHER" id="PTHR33428:SF14">
    <property type="entry name" value="CARBOXYLESTERASE TYPE B DOMAIN-CONTAINING PROTEIN"/>
    <property type="match status" value="1"/>
</dbReference>
<dbReference type="Proteomes" id="UP001476583">
    <property type="component" value="Chromosome"/>
</dbReference>
<dbReference type="Gene3D" id="3.40.50.1820">
    <property type="entry name" value="alpha/beta hydrolase"/>
    <property type="match status" value="1"/>
</dbReference>
<dbReference type="PANTHER" id="PTHR33428">
    <property type="entry name" value="CHLOROPHYLLASE-2, CHLOROPLASTIC"/>
    <property type="match status" value="1"/>
</dbReference>
<keyword evidence="1" id="KW-0732">Signal</keyword>
<dbReference type="Pfam" id="PF12740">
    <property type="entry name" value="PETase"/>
    <property type="match status" value="1"/>
</dbReference>
<dbReference type="EMBL" id="CP148074">
    <property type="protein sequence ID" value="WXL26205.1"/>
    <property type="molecule type" value="Genomic_DNA"/>
</dbReference>
<reference evidence="3 4" key="1">
    <citation type="submission" date="2024-03" db="EMBL/GenBank/DDBJ databases">
        <title>Complete genome of BD2.</title>
        <authorList>
            <person name="Cao G."/>
        </authorList>
    </citation>
    <scope>NUCLEOTIDE SEQUENCE [LARGE SCALE GENOMIC DNA]</scope>
    <source>
        <strain evidence="3 4">BD2</strain>
    </source>
</reference>
<evidence type="ECO:0000313" key="4">
    <source>
        <dbReference type="Proteomes" id="UP001476583"/>
    </source>
</evidence>
<organism evidence="3 4">
    <name type="scientific">Ectopseudomonas mendocina</name>
    <name type="common">Pseudomonas mendocina</name>
    <dbReference type="NCBI Taxonomy" id="300"/>
    <lineage>
        <taxon>Bacteria</taxon>
        <taxon>Pseudomonadati</taxon>
        <taxon>Pseudomonadota</taxon>
        <taxon>Gammaproteobacteria</taxon>
        <taxon>Pseudomonadales</taxon>
        <taxon>Pseudomonadaceae</taxon>
        <taxon>Ectopseudomonas</taxon>
    </lineage>
</organism>
<feature type="domain" description="PET hydrolase/cutinase-like" evidence="2">
    <location>
        <begin position="97"/>
        <end position="302"/>
    </location>
</feature>
<dbReference type="InterPro" id="IPR029058">
    <property type="entry name" value="AB_hydrolase_fold"/>
</dbReference>
<dbReference type="SUPFAM" id="SSF53474">
    <property type="entry name" value="alpha/beta-Hydrolases"/>
    <property type="match status" value="1"/>
</dbReference>
<feature type="chain" id="PRO_5045820879" evidence="1">
    <location>
        <begin position="30"/>
        <end position="342"/>
    </location>
</feature>
<gene>
    <name evidence="3" type="ORF">WG219_01590</name>
</gene>
<accession>A0ABZ2RGR8</accession>
<sequence length="342" mass="36458">MNILTKAGSKTKQLASVAALISISTLAGASELLPAFGLANDEYAFTDKAGAYEVSTTAVGADCRGLVGTIAKLVLTDPDLKCSSSFPYGFSSPVSVSVYYPENIKDLDKLPVVDFVGGILSNDEQYTRMVEQWVSYGFIVVSSTNFINSLPTMHILGALEVSKLNKDPSSPLYGKVDLGRTVIAGHSAGGGATIQVSALPDSALRLIDPELKVLASLPIEPGPLGSTSLSNVPTLVLTGAADVVVLPIGWTQLWQSDWAAVKAPAWLATANNATHFSPVRENAKNEFAGITTAWLLYTAKNDLNAKGYFVGRDYKLAKDPQFKPLLNPLLKVRRNKLADQLK</sequence>
<keyword evidence="4" id="KW-1185">Reference proteome</keyword>
<feature type="signal peptide" evidence="1">
    <location>
        <begin position="1"/>
        <end position="29"/>
    </location>
</feature>
<protein>
    <submittedName>
        <fullName evidence="3">Adenylate cyclase</fullName>
    </submittedName>
</protein>
<evidence type="ECO:0000256" key="1">
    <source>
        <dbReference type="SAM" id="SignalP"/>
    </source>
</evidence>
<name>A0ABZ2RGR8_ECTME</name>
<evidence type="ECO:0000313" key="3">
    <source>
        <dbReference type="EMBL" id="WXL26205.1"/>
    </source>
</evidence>
<proteinExistence type="predicted"/>
<dbReference type="InterPro" id="IPR041127">
    <property type="entry name" value="PET_hydrolase/cutinase-like"/>
</dbReference>
<evidence type="ECO:0000259" key="2">
    <source>
        <dbReference type="Pfam" id="PF12740"/>
    </source>
</evidence>